<dbReference type="Proteomes" id="UP000315128">
    <property type="component" value="Chromosome"/>
</dbReference>
<sequence>MDKIKNIIFDWDNTLFPFKEKYWESAHRKLFAEQLNFNDVYELDLFMDKYHDFDELLWPRVHRREMTIDELRNERLRLTLRYFDIAFEENYIQGFFEQFLKTLLDDIQPNQWLINQLERLSDSYRIAILSNGGHWEQREKLRRSDIEGRYPIYISGETGFLKPDARAFMNLLNQEHFKAVETLMVGDLIEHDIEPAKKLGMKTAYIGAQKETIADFEFETIQDFFNFFVKE</sequence>
<dbReference type="OrthoDB" id="9802350at2"/>
<evidence type="ECO:0000256" key="3">
    <source>
        <dbReference type="ARBA" id="ARBA00022801"/>
    </source>
</evidence>
<dbReference type="InterPro" id="IPR023214">
    <property type="entry name" value="HAD_sf"/>
</dbReference>
<dbReference type="Gene3D" id="3.40.50.1000">
    <property type="entry name" value="HAD superfamily/HAD-like"/>
    <property type="match status" value="1"/>
</dbReference>
<keyword evidence="3 5" id="KW-0378">Hydrolase</keyword>
<reference evidence="5 6" key="1">
    <citation type="submission" date="2019-07" db="EMBL/GenBank/DDBJ databases">
        <title>Genome sequencing of KACC 19320.</title>
        <authorList>
            <person name="Heo J."/>
            <person name="Kim S.-J."/>
            <person name="Kim J.-S."/>
            <person name="Hong S.-B."/>
            <person name="Kwon S.-W."/>
        </authorList>
    </citation>
    <scope>NUCLEOTIDE SEQUENCE [LARGE SCALE GENOMIC DNA]</scope>
    <source>
        <strain evidence="5 6">KACC 19320</strain>
    </source>
</reference>
<dbReference type="PANTHER" id="PTHR46470">
    <property type="entry name" value="N-ACYLNEURAMINATE-9-PHOSPHATASE"/>
    <property type="match status" value="1"/>
</dbReference>
<dbReference type="GO" id="GO:0016791">
    <property type="term" value="F:phosphatase activity"/>
    <property type="evidence" value="ECO:0007669"/>
    <property type="project" value="TreeGrafter"/>
</dbReference>
<dbReference type="KEGG" id="lack:FLP15_12335"/>
<dbReference type="InterPro" id="IPR023198">
    <property type="entry name" value="PGP-like_dom2"/>
</dbReference>
<evidence type="ECO:0000313" key="6">
    <source>
        <dbReference type="Proteomes" id="UP000315128"/>
    </source>
</evidence>
<dbReference type="Pfam" id="PF13419">
    <property type="entry name" value="HAD_2"/>
    <property type="match status" value="1"/>
</dbReference>
<comment type="cofactor">
    <cofactor evidence="1">
        <name>Mg(2+)</name>
        <dbReference type="ChEBI" id="CHEBI:18420"/>
    </cofactor>
</comment>
<organism evidence="5 6">
    <name type="scientific">Lactococcus protaetiae</name>
    <dbReference type="NCBI Taxonomy" id="2592653"/>
    <lineage>
        <taxon>Bacteria</taxon>
        <taxon>Bacillati</taxon>
        <taxon>Bacillota</taxon>
        <taxon>Bacilli</taxon>
        <taxon>Lactobacillales</taxon>
        <taxon>Streptococcaceae</taxon>
        <taxon>Lactococcus</taxon>
    </lineage>
</organism>
<evidence type="ECO:0000313" key="5">
    <source>
        <dbReference type="EMBL" id="QDK71816.1"/>
    </source>
</evidence>
<keyword evidence="4" id="KW-0460">Magnesium</keyword>
<accession>A0A514ZB51</accession>
<dbReference type="Gene3D" id="1.10.150.240">
    <property type="entry name" value="Putative phosphatase, domain 2"/>
    <property type="match status" value="1"/>
</dbReference>
<gene>
    <name evidence="5" type="ORF">FLP15_12335</name>
</gene>
<dbReference type="InterPro" id="IPR036412">
    <property type="entry name" value="HAD-like_sf"/>
</dbReference>
<dbReference type="InterPro" id="IPR041492">
    <property type="entry name" value="HAD_2"/>
</dbReference>
<dbReference type="SUPFAM" id="SSF56784">
    <property type="entry name" value="HAD-like"/>
    <property type="match status" value="1"/>
</dbReference>
<dbReference type="GO" id="GO:0046872">
    <property type="term" value="F:metal ion binding"/>
    <property type="evidence" value="ECO:0007669"/>
    <property type="project" value="UniProtKB-KW"/>
</dbReference>
<dbReference type="GO" id="GO:0044281">
    <property type="term" value="P:small molecule metabolic process"/>
    <property type="evidence" value="ECO:0007669"/>
    <property type="project" value="UniProtKB-ARBA"/>
</dbReference>
<keyword evidence="2" id="KW-0479">Metal-binding</keyword>
<dbReference type="InterPro" id="IPR051400">
    <property type="entry name" value="HAD-like_hydrolase"/>
</dbReference>
<dbReference type="SFLD" id="SFLDS00003">
    <property type="entry name" value="Haloacid_Dehalogenase"/>
    <property type="match status" value="1"/>
</dbReference>
<dbReference type="InterPro" id="IPR006439">
    <property type="entry name" value="HAD-SF_hydro_IA"/>
</dbReference>
<evidence type="ECO:0000256" key="4">
    <source>
        <dbReference type="ARBA" id="ARBA00022842"/>
    </source>
</evidence>
<protein>
    <submittedName>
        <fullName evidence="5">HAD family hydrolase</fullName>
    </submittedName>
</protein>
<name>A0A514ZB51_9LACT</name>
<proteinExistence type="predicted"/>
<dbReference type="SFLD" id="SFLDG01129">
    <property type="entry name" value="C1.5:_HAD__Beta-PGM__Phosphata"/>
    <property type="match status" value="1"/>
</dbReference>
<dbReference type="PANTHER" id="PTHR46470:SF2">
    <property type="entry name" value="GLYCERALDEHYDE 3-PHOSPHATE PHOSPHATASE"/>
    <property type="match status" value="1"/>
</dbReference>
<keyword evidence="6" id="KW-1185">Reference proteome</keyword>
<evidence type="ECO:0000256" key="2">
    <source>
        <dbReference type="ARBA" id="ARBA00022723"/>
    </source>
</evidence>
<dbReference type="RefSeq" id="WP_142767344.1">
    <property type="nucleotide sequence ID" value="NZ_CP041356.1"/>
</dbReference>
<dbReference type="NCBIfam" id="TIGR01549">
    <property type="entry name" value="HAD-SF-IA-v1"/>
    <property type="match status" value="1"/>
</dbReference>
<dbReference type="EMBL" id="CP041356">
    <property type="protein sequence ID" value="QDK71816.1"/>
    <property type="molecule type" value="Genomic_DNA"/>
</dbReference>
<dbReference type="AlphaFoldDB" id="A0A514ZB51"/>
<evidence type="ECO:0000256" key="1">
    <source>
        <dbReference type="ARBA" id="ARBA00001946"/>
    </source>
</evidence>